<evidence type="ECO:0000313" key="1">
    <source>
        <dbReference type="EMBL" id="EGG17290.1"/>
    </source>
</evidence>
<accession>F4Q5N1</accession>
<gene>
    <name evidence="1" type="ORF">DFA_08283</name>
</gene>
<sequence>MSLDLVKRLFENPNITFDLHFIVLLAIESNQPEILELVLGKFKLKNLVNSTHIKRALMVSNPGIIRLMLDYYPIRWDGWIPPISRFSFIYYEPLLAFYSNGHSIIFDSMSIFSTYLTNPEKEKIVPMSIDVVRLMINHNTKVEPWMILSCGIGLQKPINESDLSFISTTAVPLVKGLGGYERSFTYYVIEEVLINATKNGDMKLLKCLSNYIWSFEARIFQTAVREKQFKIAYYFGQLFSNVYPHSINRYCIQFILVSFYDIENDDDFDLLWNLFKPLTTNSKMVTEMLVSSTNYVLQNLHHISNTIDRIIQCYTRFYNGPEKEQYQMEPLRLDISTYWETYNLYYLFSKYRNNPIIHLDHFQFEYYFNGMTDCGLIPYE</sequence>
<keyword evidence="2" id="KW-1185">Reference proteome</keyword>
<dbReference type="GeneID" id="14869064"/>
<dbReference type="AlphaFoldDB" id="F4Q5N1"/>
<dbReference type="KEGG" id="dfa:DFA_08283"/>
<evidence type="ECO:0000313" key="2">
    <source>
        <dbReference type="Proteomes" id="UP000007797"/>
    </source>
</evidence>
<name>F4Q5N1_CACFS</name>
<organism evidence="1 2">
    <name type="scientific">Cavenderia fasciculata</name>
    <name type="common">Slime mold</name>
    <name type="synonym">Dictyostelium fasciculatum</name>
    <dbReference type="NCBI Taxonomy" id="261658"/>
    <lineage>
        <taxon>Eukaryota</taxon>
        <taxon>Amoebozoa</taxon>
        <taxon>Evosea</taxon>
        <taxon>Eumycetozoa</taxon>
        <taxon>Dictyostelia</taxon>
        <taxon>Acytosteliales</taxon>
        <taxon>Cavenderiaceae</taxon>
        <taxon>Cavenderia</taxon>
    </lineage>
</organism>
<dbReference type="Proteomes" id="UP000007797">
    <property type="component" value="Unassembled WGS sequence"/>
</dbReference>
<proteinExistence type="predicted"/>
<protein>
    <submittedName>
        <fullName evidence="1">Uncharacterized protein</fullName>
    </submittedName>
</protein>
<reference evidence="2" key="1">
    <citation type="journal article" date="2011" name="Genome Res.">
        <title>Phylogeny-wide analysis of social amoeba genomes highlights ancient origins for complex intercellular communication.</title>
        <authorList>
            <person name="Heidel A.J."/>
            <person name="Lawal H.M."/>
            <person name="Felder M."/>
            <person name="Schilde C."/>
            <person name="Helps N.R."/>
            <person name="Tunggal B."/>
            <person name="Rivero F."/>
            <person name="John U."/>
            <person name="Schleicher M."/>
            <person name="Eichinger L."/>
            <person name="Platzer M."/>
            <person name="Noegel A.A."/>
            <person name="Schaap P."/>
            <person name="Gloeckner G."/>
        </authorList>
    </citation>
    <scope>NUCLEOTIDE SEQUENCE [LARGE SCALE GENOMIC DNA]</scope>
    <source>
        <strain evidence="2">SH3</strain>
    </source>
</reference>
<dbReference type="EMBL" id="GL883021">
    <property type="protein sequence ID" value="EGG17290.1"/>
    <property type="molecule type" value="Genomic_DNA"/>
</dbReference>
<dbReference type="RefSeq" id="XP_004355774.1">
    <property type="nucleotide sequence ID" value="XM_004355721.1"/>
</dbReference>